<organism evidence="2 3">
    <name type="scientific">Metschnikowia bicuspidata var. bicuspidata NRRL YB-4993</name>
    <dbReference type="NCBI Taxonomy" id="869754"/>
    <lineage>
        <taxon>Eukaryota</taxon>
        <taxon>Fungi</taxon>
        <taxon>Dikarya</taxon>
        <taxon>Ascomycota</taxon>
        <taxon>Saccharomycotina</taxon>
        <taxon>Pichiomycetes</taxon>
        <taxon>Metschnikowiaceae</taxon>
        <taxon>Metschnikowia</taxon>
    </lineage>
</organism>
<evidence type="ECO:0000313" key="2">
    <source>
        <dbReference type="EMBL" id="OBA23937.1"/>
    </source>
</evidence>
<dbReference type="OrthoDB" id="5865767at2759"/>
<dbReference type="Proteomes" id="UP000092555">
    <property type="component" value="Unassembled WGS sequence"/>
</dbReference>
<comment type="caution">
    <text evidence="2">The sequence shown here is derived from an EMBL/GenBank/DDBJ whole genome shotgun (WGS) entry which is preliminary data.</text>
</comment>
<dbReference type="SUPFAM" id="SSF50729">
    <property type="entry name" value="PH domain-like"/>
    <property type="match status" value="1"/>
</dbReference>
<dbReference type="STRING" id="869754.A0A1A0HJ74"/>
<feature type="compositionally biased region" description="Polar residues" evidence="1">
    <location>
        <begin position="464"/>
        <end position="499"/>
    </location>
</feature>
<feature type="region of interest" description="Disordered" evidence="1">
    <location>
        <begin position="440"/>
        <end position="527"/>
    </location>
</feature>
<dbReference type="PANTHER" id="PTHR37283:SF1">
    <property type="entry name" value="PH DOMAIN-CONTAINING PROTEIN YHR131C"/>
    <property type="match status" value="1"/>
</dbReference>
<evidence type="ECO:0000256" key="1">
    <source>
        <dbReference type="SAM" id="MobiDB-lite"/>
    </source>
</evidence>
<accession>A0A1A0HJ74</accession>
<reference evidence="2 3" key="1">
    <citation type="submission" date="2016-05" db="EMBL/GenBank/DDBJ databases">
        <title>Comparative genomics of biotechnologically important yeasts.</title>
        <authorList>
            <consortium name="DOE Joint Genome Institute"/>
            <person name="Riley R."/>
            <person name="Haridas S."/>
            <person name="Wolfe K.H."/>
            <person name="Lopes M.R."/>
            <person name="Hittinger C.T."/>
            <person name="Goker M."/>
            <person name="Salamov A."/>
            <person name="Wisecaver J."/>
            <person name="Long T.M."/>
            <person name="Aerts A.L."/>
            <person name="Barry K."/>
            <person name="Choi C."/>
            <person name="Clum A."/>
            <person name="Coughlan A.Y."/>
            <person name="Deshpande S."/>
            <person name="Douglass A.P."/>
            <person name="Hanson S.J."/>
            <person name="Klenk H.-P."/>
            <person name="LaButti K."/>
            <person name="Lapidus A."/>
            <person name="Lindquist E."/>
            <person name="Lipzen A."/>
            <person name="Meier-kolthoff J.P."/>
            <person name="Ohm R.A."/>
            <person name="Otillar R.P."/>
            <person name="Pangilinan J."/>
            <person name="Peng Y."/>
            <person name="Rokas A."/>
            <person name="Rosa C.A."/>
            <person name="Scheuner C."/>
            <person name="Sibirny A.A."/>
            <person name="Slot J.C."/>
            <person name="Stielow J.B."/>
            <person name="Sun H."/>
            <person name="Kurtzman C.P."/>
            <person name="Blackwell M."/>
            <person name="Grigoriev I.V."/>
            <person name="Jeffries T.W."/>
        </authorList>
    </citation>
    <scope>NUCLEOTIDE SEQUENCE [LARGE SCALE GENOMIC DNA]</scope>
    <source>
        <strain evidence="2 3">NRRL YB-4993</strain>
    </source>
</reference>
<proteinExistence type="predicted"/>
<protein>
    <recommendedName>
        <fullName evidence="4">PH domain-containing protein</fullName>
    </recommendedName>
</protein>
<dbReference type="InterPro" id="IPR011993">
    <property type="entry name" value="PH-like_dom_sf"/>
</dbReference>
<feature type="compositionally biased region" description="Polar residues" evidence="1">
    <location>
        <begin position="61"/>
        <end position="82"/>
    </location>
</feature>
<feature type="region of interest" description="Disordered" evidence="1">
    <location>
        <begin position="55"/>
        <end position="89"/>
    </location>
</feature>
<dbReference type="GeneID" id="30026670"/>
<dbReference type="EMBL" id="LXTC01000001">
    <property type="protein sequence ID" value="OBA23937.1"/>
    <property type="molecule type" value="Genomic_DNA"/>
</dbReference>
<feature type="region of interest" description="Disordered" evidence="1">
    <location>
        <begin position="379"/>
        <end position="400"/>
    </location>
</feature>
<feature type="compositionally biased region" description="Acidic residues" evidence="1">
    <location>
        <begin position="505"/>
        <end position="527"/>
    </location>
</feature>
<name>A0A1A0HJ74_9ASCO</name>
<evidence type="ECO:0000313" key="3">
    <source>
        <dbReference type="Proteomes" id="UP000092555"/>
    </source>
</evidence>
<dbReference type="AlphaFoldDB" id="A0A1A0HJ74"/>
<dbReference type="Gene3D" id="2.30.29.30">
    <property type="entry name" value="Pleckstrin-homology domain (PH domain)/Phosphotyrosine-binding domain (PTB)"/>
    <property type="match status" value="1"/>
</dbReference>
<gene>
    <name evidence="2" type="ORF">METBIDRAFT_10141</name>
</gene>
<sequence>MYDQASINIDHLCRKNSATVVDGTDCMTAASNCHMYHGMPGGVIKDSLDIDSANDSDNISTGTRNSRTASTSLTSFGVSPTRTEQEQTKAGGIADVCSLHFESTMHDNFLLFIEPNPVLPPSYEDLPPGGCPRYPVIETLSGNEELPQYTPAACKLGIFQRKQECVSPYDLSSNRSWKTVVIELNSTQLNIYAVSAQLEKVLWNINSSFVEELDSNIGKVTPKSAFSSLITNSRDMKLRAFCERSGLLNAEFAESRRIAATKSFSNALGLHSKSHSTLQKSSKHQLIRSYSLQHAKFGLANDYTKKPNVLRLRLENEQFLVQFSSAKELIEWHLAMSIGKDVALDLNEREAPKYRTVPRRRRNTLFSTTMNLNDAMAGRLRSQSDPHPKQRSPKSHTGFGGLMFKSFTSGSLVSDQTNFTSKPFHIPRNLAPDIRRVQKVPNPINHVENMKLKRTPGLSVGKGKTNQSSGFTEANGGQSESNLSSSKDFTPDGPTTLSRTSDEFQQSEEEYEDEDELEADSDADDMDVGNTQISTCSDLIKSSTRRIDDDKWNPMYKLESERRFLRNCLKCIRPLGFNDKWQNKLIVKPINITPLISRYVTSPSTVHNLEHNAWGNFSKTRLINTKVYWLSASSKQDTSSNLEELQMTGMALNRTPHHSLQEYVVGSHALIPKSS</sequence>
<keyword evidence="3" id="KW-1185">Reference proteome</keyword>
<dbReference type="PANTHER" id="PTHR37283">
    <property type="entry name" value="PH DOMAIN-CONTAINING PROTEIN YHR131C"/>
    <property type="match status" value="1"/>
</dbReference>
<evidence type="ECO:0008006" key="4">
    <source>
        <dbReference type="Google" id="ProtNLM"/>
    </source>
</evidence>
<dbReference type="RefSeq" id="XP_018714418.1">
    <property type="nucleotide sequence ID" value="XM_018853694.1"/>
</dbReference>